<dbReference type="PROSITE" id="PS51152">
    <property type="entry name" value="NFYA_HAP2_2"/>
    <property type="match status" value="1"/>
</dbReference>
<reference evidence="8" key="1">
    <citation type="submission" date="2023-02" db="EMBL/GenBank/DDBJ databases">
        <title>Genome of toxic invasive species Heracleum sosnowskyi carries increased number of genes despite the absence of recent whole-genome duplications.</title>
        <authorList>
            <person name="Schelkunov M."/>
            <person name="Shtratnikova V."/>
            <person name="Makarenko M."/>
            <person name="Klepikova A."/>
            <person name="Omelchenko D."/>
            <person name="Novikova G."/>
            <person name="Obukhova E."/>
            <person name="Bogdanov V."/>
            <person name="Penin A."/>
            <person name="Logacheva M."/>
        </authorList>
    </citation>
    <scope>NUCLEOTIDE SEQUENCE</scope>
    <source>
        <strain evidence="8">Hsosn_3</strain>
        <tissue evidence="8">Leaf</tissue>
    </source>
</reference>
<evidence type="ECO:0000256" key="1">
    <source>
        <dbReference type="ARBA" id="ARBA00004123"/>
    </source>
</evidence>
<evidence type="ECO:0000313" key="8">
    <source>
        <dbReference type="EMBL" id="KAK1377687.1"/>
    </source>
</evidence>
<evidence type="ECO:0000256" key="5">
    <source>
        <dbReference type="ARBA" id="ARBA00023242"/>
    </source>
</evidence>
<dbReference type="GO" id="GO:0003700">
    <property type="term" value="F:DNA-binding transcription factor activity"/>
    <property type="evidence" value="ECO:0007669"/>
    <property type="project" value="UniProtKB-UniRule"/>
</dbReference>
<comment type="function">
    <text evidence="6">Component of the sequence-specific heterotrimeric transcription factor (NF-Y) which specifically recognizes a 5'-CCAAT-3' box motif found in the promoters of its target genes.</text>
</comment>
<feature type="region of interest" description="Disordered" evidence="7">
    <location>
        <begin position="85"/>
        <end position="115"/>
    </location>
</feature>
<evidence type="ECO:0000256" key="4">
    <source>
        <dbReference type="ARBA" id="ARBA00023163"/>
    </source>
</evidence>
<proteinExistence type="inferred from homology"/>
<keyword evidence="2 6" id="KW-0805">Transcription regulation</keyword>
<dbReference type="GO" id="GO:0003677">
    <property type="term" value="F:DNA binding"/>
    <property type="evidence" value="ECO:0007669"/>
    <property type="project" value="UniProtKB-KW"/>
</dbReference>
<dbReference type="Pfam" id="PF02045">
    <property type="entry name" value="CBFB_NFYA"/>
    <property type="match status" value="1"/>
</dbReference>
<dbReference type="PANTHER" id="PTHR12632">
    <property type="entry name" value="TRANSCRIPTION FACTOR NF-Y ALPHA-RELATED"/>
    <property type="match status" value="1"/>
</dbReference>
<accession>A0AAD8MLY1</accession>
<dbReference type="GO" id="GO:0005634">
    <property type="term" value="C:nucleus"/>
    <property type="evidence" value="ECO:0007669"/>
    <property type="project" value="UniProtKB-SubCell"/>
</dbReference>
<keyword evidence="5 6" id="KW-0539">Nucleus</keyword>
<evidence type="ECO:0000256" key="2">
    <source>
        <dbReference type="ARBA" id="ARBA00023015"/>
    </source>
</evidence>
<comment type="subunit">
    <text evidence="6">Heterotrimer.</text>
</comment>
<dbReference type="Proteomes" id="UP001237642">
    <property type="component" value="Unassembled WGS sequence"/>
</dbReference>
<dbReference type="InterPro" id="IPR001289">
    <property type="entry name" value="NFYA"/>
</dbReference>
<keyword evidence="9" id="KW-1185">Reference proteome</keyword>
<evidence type="ECO:0000256" key="6">
    <source>
        <dbReference type="RuleBase" id="RU367155"/>
    </source>
</evidence>
<gene>
    <name evidence="8" type="ORF">POM88_024431</name>
</gene>
<comment type="subcellular location">
    <subcellularLocation>
        <location evidence="1 6">Nucleus</location>
    </subcellularLocation>
</comment>
<evidence type="ECO:0000256" key="7">
    <source>
        <dbReference type="SAM" id="MobiDB-lite"/>
    </source>
</evidence>
<dbReference type="SMART" id="SM00521">
    <property type="entry name" value="CBF"/>
    <property type="match status" value="1"/>
</dbReference>
<protein>
    <recommendedName>
        <fullName evidence="6">Nuclear transcription factor Y subunit</fullName>
    </recommendedName>
</protein>
<comment type="caution">
    <text evidence="8">The sequence shown here is derived from an EMBL/GenBank/DDBJ whole genome shotgun (WGS) entry which is preliminary data.</text>
</comment>
<comment type="similarity">
    <text evidence="6">Belongs to the NFYA/HAP2 subunit family.</text>
</comment>
<keyword evidence="4 6" id="KW-0804">Transcription</keyword>
<keyword evidence="3 6" id="KW-0238">DNA-binding</keyword>
<name>A0AAD8MLY1_9APIA</name>
<evidence type="ECO:0000256" key="3">
    <source>
        <dbReference type="ARBA" id="ARBA00023125"/>
    </source>
</evidence>
<evidence type="ECO:0000313" key="9">
    <source>
        <dbReference type="Proteomes" id="UP001237642"/>
    </source>
</evidence>
<dbReference type="AlphaFoldDB" id="A0AAD8MLY1"/>
<organism evidence="8 9">
    <name type="scientific">Heracleum sosnowskyi</name>
    <dbReference type="NCBI Taxonomy" id="360622"/>
    <lineage>
        <taxon>Eukaryota</taxon>
        <taxon>Viridiplantae</taxon>
        <taxon>Streptophyta</taxon>
        <taxon>Embryophyta</taxon>
        <taxon>Tracheophyta</taxon>
        <taxon>Spermatophyta</taxon>
        <taxon>Magnoliopsida</taxon>
        <taxon>eudicotyledons</taxon>
        <taxon>Gunneridae</taxon>
        <taxon>Pentapetalae</taxon>
        <taxon>asterids</taxon>
        <taxon>campanulids</taxon>
        <taxon>Apiales</taxon>
        <taxon>Apiaceae</taxon>
        <taxon>Apioideae</taxon>
        <taxon>apioid superclade</taxon>
        <taxon>Tordylieae</taxon>
        <taxon>Tordyliinae</taxon>
        <taxon>Heracleum</taxon>
    </lineage>
</organism>
<reference evidence="8" key="2">
    <citation type="submission" date="2023-05" db="EMBL/GenBank/DDBJ databases">
        <authorList>
            <person name="Schelkunov M.I."/>
        </authorList>
    </citation>
    <scope>NUCLEOTIDE SEQUENCE</scope>
    <source>
        <strain evidence="8">Hsosn_3</strain>
        <tissue evidence="8">Leaf</tissue>
    </source>
</reference>
<dbReference type="Gene3D" id="6.10.250.2430">
    <property type="match status" value="1"/>
</dbReference>
<dbReference type="EMBL" id="JAUIZM010000006">
    <property type="protein sequence ID" value="KAK1377687.1"/>
    <property type="molecule type" value="Genomic_DNA"/>
</dbReference>
<sequence length="151" mass="16482">MNPSMAHIPYAYGDPYVNGLYTAYGPQVAPQVIGVPPIRVPLPIELADEGPIYVNAKKYNGIMRRRQMCAKLEAQNKLLKTLFSRTGPVNQAETGKGEPSKGSSSSIMRVDNKNDSSYQHPNLMYISSNMGGGNGGFMYEGTPQRSSPVVR</sequence>